<dbReference type="Proteomes" id="UP000053424">
    <property type="component" value="Unassembled WGS sequence"/>
</dbReference>
<organism evidence="1 2">
    <name type="scientific">Hebeloma cylindrosporum</name>
    <dbReference type="NCBI Taxonomy" id="76867"/>
    <lineage>
        <taxon>Eukaryota</taxon>
        <taxon>Fungi</taxon>
        <taxon>Dikarya</taxon>
        <taxon>Basidiomycota</taxon>
        <taxon>Agaricomycotina</taxon>
        <taxon>Agaricomycetes</taxon>
        <taxon>Agaricomycetidae</taxon>
        <taxon>Agaricales</taxon>
        <taxon>Agaricineae</taxon>
        <taxon>Hymenogastraceae</taxon>
        <taxon>Hebeloma</taxon>
    </lineage>
</organism>
<name>A0A0C3BZF3_HEBCY</name>
<accession>A0A0C3BZF3</accession>
<reference evidence="1 2" key="1">
    <citation type="submission" date="2014-04" db="EMBL/GenBank/DDBJ databases">
        <authorList>
            <consortium name="DOE Joint Genome Institute"/>
            <person name="Kuo A."/>
            <person name="Gay G."/>
            <person name="Dore J."/>
            <person name="Kohler A."/>
            <person name="Nagy L.G."/>
            <person name="Floudas D."/>
            <person name="Copeland A."/>
            <person name="Barry K.W."/>
            <person name="Cichocki N."/>
            <person name="Veneault-Fourrey C."/>
            <person name="LaButti K."/>
            <person name="Lindquist E.A."/>
            <person name="Lipzen A."/>
            <person name="Lundell T."/>
            <person name="Morin E."/>
            <person name="Murat C."/>
            <person name="Sun H."/>
            <person name="Tunlid A."/>
            <person name="Henrissat B."/>
            <person name="Grigoriev I.V."/>
            <person name="Hibbett D.S."/>
            <person name="Martin F."/>
            <person name="Nordberg H.P."/>
            <person name="Cantor M.N."/>
            <person name="Hua S.X."/>
        </authorList>
    </citation>
    <scope>NUCLEOTIDE SEQUENCE [LARGE SCALE GENOMIC DNA]</scope>
    <source>
        <strain evidence="2">h7</strain>
    </source>
</reference>
<gene>
    <name evidence="1" type="ORF">M413DRAFT_27502</name>
</gene>
<sequence>MTLINGGRWLLVVSSSGSVSYYDLEIREPVKRLLIPADRLHAWGDYSRSGVSAKIAVDMDNESALLSFNLALYTRKTYTYKTRIDLIQVWHVTLKPDNQNGGSRLVATFLCSFPYDYYRTLGSLSLLGNLVAFGTGPEYYEPCAPSAYVAIVDWTTILNPSRKRHATSSSYLRKIIRTCPAAVQLLPGDMILISSGYEMRFYDTSSIEVTNHIPPASWPRHWPTWRLNGFSTDPRNPDYLRMYSCGNTNESRLVIVSMEGVYGISIPHQSESVPKCVALKEIHDRFCGSTSGVGYNNAVLLGDLPLLRMLYFSWPESSSDSESPGVFSNASVTKVEGKWWQMGYSAFDEISGRVVLEPSRGEKLVVYDFAKFQNVAWL</sequence>
<evidence type="ECO:0000313" key="2">
    <source>
        <dbReference type="Proteomes" id="UP000053424"/>
    </source>
</evidence>
<dbReference type="EMBL" id="KN831779">
    <property type="protein sequence ID" value="KIM41965.1"/>
    <property type="molecule type" value="Genomic_DNA"/>
</dbReference>
<protein>
    <submittedName>
        <fullName evidence="1">Uncharacterized protein</fullName>
    </submittedName>
</protein>
<evidence type="ECO:0000313" key="1">
    <source>
        <dbReference type="EMBL" id="KIM41965.1"/>
    </source>
</evidence>
<dbReference type="AlphaFoldDB" id="A0A0C3BZF3"/>
<keyword evidence="2" id="KW-1185">Reference proteome</keyword>
<dbReference type="HOGENOM" id="CLU_040563_0_0_1"/>
<proteinExistence type="predicted"/>
<reference evidence="2" key="2">
    <citation type="submission" date="2015-01" db="EMBL/GenBank/DDBJ databases">
        <title>Evolutionary Origins and Diversification of the Mycorrhizal Mutualists.</title>
        <authorList>
            <consortium name="DOE Joint Genome Institute"/>
            <consortium name="Mycorrhizal Genomics Consortium"/>
            <person name="Kohler A."/>
            <person name="Kuo A."/>
            <person name="Nagy L.G."/>
            <person name="Floudas D."/>
            <person name="Copeland A."/>
            <person name="Barry K.W."/>
            <person name="Cichocki N."/>
            <person name="Veneault-Fourrey C."/>
            <person name="LaButti K."/>
            <person name="Lindquist E.A."/>
            <person name="Lipzen A."/>
            <person name="Lundell T."/>
            <person name="Morin E."/>
            <person name="Murat C."/>
            <person name="Riley R."/>
            <person name="Ohm R."/>
            <person name="Sun H."/>
            <person name="Tunlid A."/>
            <person name="Henrissat B."/>
            <person name="Grigoriev I.V."/>
            <person name="Hibbett D.S."/>
            <person name="Martin F."/>
        </authorList>
    </citation>
    <scope>NUCLEOTIDE SEQUENCE [LARGE SCALE GENOMIC DNA]</scope>
    <source>
        <strain evidence="2">h7</strain>
    </source>
</reference>